<evidence type="ECO:0000259" key="5">
    <source>
        <dbReference type="PROSITE" id="PS50949"/>
    </source>
</evidence>
<dbReference type="OrthoDB" id="9788098at2"/>
<dbReference type="InterPro" id="IPR036388">
    <property type="entry name" value="WH-like_DNA-bd_sf"/>
</dbReference>
<dbReference type="Proteomes" id="UP000436483">
    <property type="component" value="Unassembled WGS sequence"/>
</dbReference>
<keyword evidence="1" id="KW-0805">Transcription regulation</keyword>
<feature type="domain" description="HTH gntR-type" evidence="5">
    <location>
        <begin position="31"/>
        <end position="98"/>
    </location>
</feature>
<dbReference type="Pfam" id="PF07729">
    <property type="entry name" value="FCD"/>
    <property type="match status" value="1"/>
</dbReference>
<dbReference type="SUPFAM" id="SSF48008">
    <property type="entry name" value="GntR ligand-binding domain-like"/>
    <property type="match status" value="1"/>
</dbReference>
<dbReference type="PROSITE" id="PS50949">
    <property type="entry name" value="HTH_GNTR"/>
    <property type="match status" value="1"/>
</dbReference>
<dbReference type="Gene3D" id="1.20.120.530">
    <property type="entry name" value="GntR ligand-binding domain-like"/>
    <property type="match status" value="1"/>
</dbReference>
<evidence type="ECO:0000256" key="3">
    <source>
        <dbReference type="ARBA" id="ARBA00023163"/>
    </source>
</evidence>
<feature type="region of interest" description="Disordered" evidence="4">
    <location>
        <begin position="1"/>
        <end position="22"/>
    </location>
</feature>
<dbReference type="InterPro" id="IPR036390">
    <property type="entry name" value="WH_DNA-bd_sf"/>
</dbReference>
<dbReference type="SMART" id="SM00345">
    <property type="entry name" value="HTH_GNTR"/>
    <property type="match status" value="1"/>
</dbReference>
<evidence type="ECO:0000313" key="6">
    <source>
        <dbReference type="EMBL" id="MXQ12180.1"/>
    </source>
</evidence>
<dbReference type="CDD" id="cd07377">
    <property type="entry name" value="WHTH_GntR"/>
    <property type="match status" value="1"/>
</dbReference>
<evidence type="ECO:0000313" key="7">
    <source>
        <dbReference type="Proteomes" id="UP000436483"/>
    </source>
</evidence>
<reference evidence="6 7" key="1">
    <citation type="submission" date="2019-12" db="EMBL/GenBank/DDBJ databases">
        <authorList>
            <person name="Yuan C.-G."/>
        </authorList>
    </citation>
    <scope>NUCLEOTIDE SEQUENCE [LARGE SCALE GENOMIC DNA]</scope>
    <source>
        <strain evidence="6 7">KCTC 23863</strain>
    </source>
</reference>
<reference evidence="6 7" key="2">
    <citation type="submission" date="2020-01" db="EMBL/GenBank/DDBJ databases">
        <title>Microvirga sp. nov., an arsenate reduction bacterium isolated from Tibet hotspring sediments.</title>
        <authorList>
            <person name="Xian W.-D."/>
            <person name="Li W.-J."/>
        </authorList>
    </citation>
    <scope>NUCLEOTIDE SEQUENCE [LARGE SCALE GENOMIC DNA]</scope>
    <source>
        <strain evidence="6 7">KCTC 23863</strain>
    </source>
</reference>
<protein>
    <submittedName>
        <fullName evidence="6">FCD domain-containing protein</fullName>
    </submittedName>
</protein>
<dbReference type="PANTHER" id="PTHR43537">
    <property type="entry name" value="TRANSCRIPTIONAL REGULATOR, GNTR FAMILY"/>
    <property type="match status" value="1"/>
</dbReference>
<dbReference type="Gene3D" id="1.10.10.10">
    <property type="entry name" value="Winged helix-like DNA-binding domain superfamily/Winged helix DNA-binding domain"/>
    <property type="match status" value="1"/>
</dbReference>
<organism evidence="6 7">
    <name type="scientific">Microvirga makkahensis</name>
    <dbReference type="NCBI Taxonomy" id="1128670"/>
    <lineage>
        <taxon>Bacteria</taxon>
        <taxon>Pseudomonadati</taxon>
        <taxon>Pseudomonadota</taxon>
        <taxon>Alphaproteobacteria</taxon>
        <taxon>Hyphomicrobiales</taxon>
        <taxon>Methylobacteriaceae</taxon>
        <taxon>Microvirga</taxon>
    </lineage>
</organism>
<proteinExistence type="predicted"/>
<evidence type="ECO:0000256" key="1">
    <source>
        <dbReference type="ARBA" id="ARBA00023015"/>
    </source>
</evidence>
<name>A0A7X3MSA3_9HYPH</name>
<dbReference type="PRINTS" id="PR00035">
    <property type="entry name" value="HTHGNTR"/>
</dbReference>
<dbReference type="Pfam" id="PF00392">
    <property type="entry name" value="GntR"/>
    <property type="match status" value="1"/>
</dbReference>
<dbReference type="SUPFAM" id="SSF46785">
    <property type="entry name" value="Winged helix' DNA-binding domain"/>
    <property type="match status" value="1"/>
</dbReference>
<dbReference type="SMART" id="SM00895">
    <property type="entry name" value="FCD"/>
    <property type="match status" value="1"/>
</dbReference>
<dbReference type="GO" id="GO:0003700">
    <property type="term" value="F:DNA-binding transcription factor activity"/>
    <property type="evidence" value="ECO:0007669"/>
    <property type="project" value="InterPro"/>
</dbReference>
<dbReference type="GO" id="GO:0003677">
    <property type="term" value="F:DNA binding"/>
    <property type="evidence" value="ECO:0007669"/>
    <property type="project" value="UniProtKB-KW"/>
</dbReference>
<keyword evidence="7" id="KW-1185">Reference proteome</keyword>
<dbReference type="InterPro" id="IPR000524">
    <property type="entry name" value="Tscrpt_reg_HTH_GntR"/>
</dbReference>
<gene>
    <name evidence="6" type="ORF">GR328_12010</name>
</gene>
<keyword evidence="2" id="KW-0238">DNA-binding</keyword>
<dbReference type="AlphaFoldDB" id="A0A7X3MSA3"/>
<keyword evidence="3" id="KW-0804">Transcription</keyword>
<dbReference type="InterPro" id="IPR011711">
    <property type="entry name" value="GntR_C"/>
</dbReference>
<dbReference type="InterPro" id="IPR008920">
    <property type="entry name" value="TF_FadR/GntR_C"/>
</dbReference>
<dbReference type="PANTHER" id="PTHR43537:SF24">
    <property type="entry name" value="GLUCONATE OPERON TRANSCRIPTIONAL REPRESSOR"/>
    <property type="match status" value="1"/>
</dbReference>
<dbReference type="EMBL" id="WURB01000007">
    <property type="protein sequence ID" value="MXQ12180.1"/>
    <property type="molecule type" value="Genomic_DNA"/>
</dbReference>
<evidence type="ECO:0000256" key="2">
    <source>
        <dbReference type="ARBA" id="ARBA00023125"/>
    </source>
</evidence>
<accession>A0A7X3MSA3</accession>
<comment type="caution">
    <text evidence="6">The sequence shown here is derived from an EMBL/GenBank/DDBJ whole genome shotgun (WGS) entry which is preliminary data.</text>
</comment>
<sequence length="254" mass="27977">MSRTKPKLREAPSQKGAEAAPQIGWQPLKPRTLVDMVIDEIVAAAASSRILPGDRIVEAELAQGLGISRVPVREALRILESQGLVVNEPYKGIRLRTVTQERIDHLIEARVALETAAATRAIMAGRNGKQEVRLLHHHISELELMGARGDAYGLANADTAFHRALCQFSGNEVICDLWEMLSRQLTIIVGLSTLGKNMADIVQEHRTLVRVFEAGDLKAMTKALDDHINIQTHAVDFIGLIARRRAERASAHKS</sequence>
<evidence type="ECO:0000256" key="4">
    <source>
        <dbReference type="SAM" id="MobiDB-lite"/>
    </source>
</evidence>